<dbReference type="GO" id="GO:0016787">
    <property type="term" value="F:hydrolase activity"/>
    <property type="evidence" value="ECO:0007669"/>
    <property type="project" value="UniProtKB-KW"/>
</dbReference>
<evidence type="ECO:0000256" key="8">
    <source>
        <dbReference type="ARBA" id="ARBA00022832"/>
    </source>
</evidence>
<comment type="caution">
    <text evidence="25">The sequence shown here is derived from an EMBL/GenBank/DDBJ whole genome shotgun (WGS) entry which is preliminary data.</text>
</comment>
<dbReference type="InterPro" id="IPR029069">
    <property type="entry name" value="HotDog_dom_sf"/>
</dbReference>
<evidence type="ECO:0000256" key="7">
    <source>
        <dbReference type="ARBA" id="ARBA00022801"/>
    </source>
</evidence>
<keyword evidence="9" id="KW-0809">Transit peptide</keyword>
<dbReference type="OrthoDB" id="9792301at2"/>
<evidence type="ECO:0000256" key="4">
    <source>
        <dbReference type="ARBA" id="ARBA00022475"/>
    </source>
</evidence>
<evidence type="ECO:0000256" key="17">
    <source>
        <dbReference type="ARBA" id="ARBA00040123"/>
    </source>
</evidence>
<keyword evidence="10" id="KW-0443">Lipid metabolism</keyword>
<dbReference type="Proteomes" id="UP000282654">
    <property type="component" value="Unassembled WGS sequence"/>
</dbReference>
<comment type="catalytic activity">
    <reaction evidence="13">
        <text>(5Z,8Z,11Z,14Z)-eicosatetraenoyl-CoA + H2O = (5Z,8Z,11Z,14Z)-eicosatetraenoate + CoA + H(+)</text>
        <dbReference type="Rhea" id="RHEA:40151"/>
        <dbReference type="ChEBI" id="CHEBI:15377"/>
        <dbReference type="ChEBI" id="CHEBI:15378"/>
        <dbReference type="ChEBI" id="CHEBI:32395"/>
        <dbReference type="ChEBI" id="CHEBI:57287"/>
        <dbReference type="ChEBI" id="CHEBI:57368"/>
    </reaction>
    <physiologicalReaction direction="left-to-right" evidence="13">
        <dbReference type="Rhea" id="RHEA:40152"/>
    </physiologicalReaction>
</comment>
<dbReference type="EMBL" id="RKRE01000003">
    <property type="protein sequence ID" value="RPF42849.1"/>
    <property type="molecule type" value="Genomic_DNA"/>
</dbReference>
<dbReference type="RefSeq" id="WP_123931502.1">
    <property type="nucleotide sequence ID" value="NZ_RKRE01000003.1"/>
</dbReference>
<comment type="catalytic activity">
    <reaction evidence="20">
        <text>hexadecanoyl-CoA + H2O = hexadecanoate + CoA + H(+)</text>
        <dbReference type="Rhea" id="RHEA:16645"/>
        <dbReference type="ChEBI" id="CHEBI:7896"/>
        <dbReference type="ChEBI" id="CHEBI:15377"/>
        <dbReference type="ChEBI" id="CHEBI:15378"/>
        <dbReference type="ChEBI" id="CHEBI:57287"/>
        <dbReference type="ChEBI" id="CHEBI:57379"/>
        <dbReference type="EC" id="3.1.2.2"/>
    </reaction>
    <physiologicalReaction direction="left-to-right" evidence="20">
        <dbReference type="Rhea" id="RHEA:16646"/>
    </physiologicalReaction>
</comment>
<keyword evidence="7" id="KW-0378">Hydrolase</keyword>
<keyword evidence="4" id="KW-1003">Cell membrane</keyword>
<evidence type="ECO:0000256" key="20">
    <source>
        <dbReference type="ARBA" id="ARBA00047734"/>
    </source>
</evidence>
<keyword evidence="26" id="KW-1185">Reference proteome</keyword>
<name>A0A3N5AB71_9THEO</name>
<evidence type="ECO:0000256" key="18">
    <source>
        <dbReference type="ARBA" id="ARBA00043210"/>
    </source>
</evidence>
<sequence>MVTEDYAVALNPEENMCFACSPRNPIGLKLSFEEEDGVVRAVFVVRPEHQGWPGHLHGGLIATLCDEAMAQWLWRRGVEAYTGELAVRFKKGVPVGAVLEVRAELVEVRRKMAILGATVLFLDGAVAATATGKFICATTPDVATQKETVKVK</sequence>
<keyword evidence="8" id="KW-0276">Fatty acid metabolism</keyword>
<organism evidence="25 26">
    <name type="scientific">Thermodesulfitimonas autotrophica</name>
    <dbReference type="NCBI Taxonomy" id="1894989"/>
    <lineage>
        <taxon>Bacteria</taxon>
        <taxon>Bacillati</taxon>
        <taxon>Bacillota</taxon>
        <taxon>Clostridia</taxon>
        <taxon>Thermoanaerobacterales</taxon>
        <taxon>Thermoanaerobacteraceae</taxon>
        <taxon>Thermodesulfitimonas</taxon>
    </lineage>
</organism>
<reference evidence="25 26" key="1">
    <citation type="submission" date="2018-11" db="EMBL/GenBank/DDBJ databases">
        <title>Genomic Encyclopedia of Type Strains, Phase IV (KMG-IV): sequencing the most valuable type-strain genomes for metagenomic binning, comparative biology and taxonomic classification.</title>
        <authorList>
            <person name="Goeker M."/>
        </authorList>
    </citation>
    <scope>NUCLEOTIDE SEQUENCE [LARGE SCALE GENOMIC DNA]</scope>
    <source>
        <strain evidence="25 26">DSM 102936</strain>
    </source>
</reference>
<comment type="catalytic activity">
    <reaction evidence="22">
        <text>dodecanoyl-CoA + H2O = dodecanoate + CoA + H(+)</text>
        <dbReference type="Rhea" id="RHEA:30135"/>
        <dbReference type="ChEBI" id="CHEBI:15377"/>
        <dbReference type="ChEBI" id="CHEBI:15378"/>
        <dbReference type="ChEBI" id="CHEBI:18262"/>
        <dbReference type="ChEBI" id="CHEBI:57287"/>
        <dbReference type="ChEBI" id="CHEBI:57375"/>
    </reaction>
    <physiologicalReaction direction="left-to-right" evidence="22">
        <dbReference type="Rhea" id="RHEA:30136"/>
    </physiologicalReaction>
</comment>
<evidence type="ECO:0000256" key="13">
    <source>
        <dbReference type="ARBA" id="ARBA00035852"/>
    </source>
</evidence>
<evidence type="ECO:0000256" key="12">
    <source>
        <dbReference type="ARBA" id="ARBA00023273"/>
    </source>
</evidence>
<gene>
    <name evidence="25" type="ORF">EDD75_1962</name>
</gene>
<dbReference type="GO" id="GO:0006631">
    <property type="term" value="P:fatty acid metabolic process"/>
    <property type="evidence" value="ECO:0007669"/>
    <property type="project" value="UniProtKB-KW"/>
</dbReference>
<evidence type="ECO:0000256" key="1">
    <source>
        <dbReference type="ARBA" id="ARBA00004170"/>
    </source>
</evidence>
<comment type="catalytic activity">
    <reaction evidence="19">
        <text>octanoyl-CoA + H2O = octanoate + CoA + H(+)</text>
        <dbReference type="Rhea" id="RHEA:30143"/>
        <dbReference type="ChEBI" id="CHEBI:15377"/>
        <dbReference type="ChEBI" id="CHEBI:15378"/>
        <dbReference type="ChEBI" id="CHEBI:25646"/>
        <dbReference type="ChEBI" id="CHEBI:57287"/>
        <dbReference type="ChEBI" id="CHEBI:57386"/>
    </reaction>
    <physiologicalReaction direction="left-to-right" evidence="19">
        <dbReference type="Rhea" id="RHEA:30144"/>
    </physiologicalReaction>
</comment>
<evidence type="ECO:0000256" key="16">
    <source>
        <dbReference type="ARBA" id="ARBA00038848"/>
    </source>
</evidence>
<protein>
    <recommendedName>
        <fullName evidence="17">Acyl-coenzyme A thioesterase THEM4</fullName>
        <ecNumber evidence="16">3.1.2.2</ecNumber>
    </recommendedName>
    <alternativeName>
        <fullName evidence="18">Thioesterase superfamily member 4</fullName>
    </alternativeName>
</protein>
<evidence type="ECO:0000256" key="2">
    <source>
        <dbReference type="ARBA" id="ARBA00004496"/>
    </source>
</evidence>
<keyword evidence="6" id="KW-0053">Apoptosis</keyword>
<evidence type="ECO:0000256" key="23">
    <source>
        <dbReference type="ARBA" id="ARBA00048180"/>
    </source>
</evidence>
<comment type="similarity">
    <text evidence="15">Belongs to the THEM4/THEM5 thioesterase family.</text>
</comment>
<dbReference type="InterPro" id="IPR006683">
    <property type="entry name" value="Thioestr_dom"/>
</dbReference>
<evidence type="ECO:0000256" key="21">
    <source>
        <dbReference type="ARBA" id="ARBA00047969"/>
    </source>
</evidence>
<comment type="catalytic activity">
    <reaction evidence="14">
        <text>(9Z)-octadecenoyl-CoA + H2O = (9Z)-octadecenoate + CoA + H(+)</text>
        <dbReference type="Rhea" id="RHEA:40139"/>
        <dbReference type="ChEBI" id="CHEBI:15377"/>
        <dbReference type="ChEBI" id="CHEBI:15378"/>
        <dbReference type="ChEBI" id="CHEBI:30823"/>
        <dbReference type="ChEBI" id="CHEBI:57287"/>
        <dbReference type="ChEBI" id="CHEBI:57387"/>
    </reaction>
    <physiologicalReaction direction="left-to-right" evidence="14">
        <dbReference type="Rhea" id="RHEA:40140"/>
    </physiologicalReaction>
</comment>
<evidence type="ECO:0000256" key="11">
    <source>
        <dbReference type="ARBA" id="ARBA00023136"/>
    </source>
</evidence>
<evidence type="ECO:0000256" key="5">
    <source>
        <dbReference type="ARBA" id="ARBA00022490"/>
    </source>
</evidence>
<comment type="catalytic activity">
    <reaction evidence="23">
        <text>tetradecanoyl-CoA + H2O = tetradecanoate + CoA + H(+)</text>
        <dbReference type="Rhea" id="RHEA:40119"/>
        <dbReference type="ChEBI" id="CHEBI:15377"/>
        <dbReference type="ChEBI" id="CHEBI:15378"/>
        <dbReference type="ChEBI" id="CHEBI:30807"/>
        <dbReference type="ChEBI" id="CHEBI:57287"/>
        <dbReference type="ChEBI" id="CHEBI:57385"/>
    </reaction>
    <physiologicalReaction direction="left-to-right" evidence="23">
        <dbReference type="Rhea" id="RHEA:40120"/>
    </physiologicalReaction>
</comment>
<evidence type="ECO:0000256" key="22">
    <source>
        <dbReference type="ARBA" id="ARBA00048074"/>
    </source>
</evidence>
<keyword evidence="12" id="KW-0966">Cell projection</keyword>
<proteinExistence type="inferred from homology"/>
<comment type="catalytic activity">
    <reaction evidence="21">
        <text>decanoyl-CoA + H2O = decanoate + CoA + H(+)</text>
        <dbReference type="Rhea" id="RHEA:40059"/>
        <dbReference type="ChEBI" id="CHEBI:15377"/>
        <dbReference type="ChEBI" id="CHEBI:15378"/>
        <dbReference type="ChEBI" id="CHEBI:27689"/>
        <dbReference type="ChEBI" id="CHEBI:57287"/>
        <dbReference type="ChEBI" id="CHEBI:61430"/>
    </reaction>
    <physiologicalReaction direction="left-to-right" evidence="21">
        <dbReference type="Rhea" id="RHEA:40060"/>
    </physiologicalReaction>
</comment>
<evidence type="ECO:0000259" key="24">
    <source>
        <dbReference type="Pfam" id="PF03061"/>
    </source>
</evidence>
<dbReference type="EC" id="3.1.2.2" evidence="16"/>
<dbReference type="PANTHER" id="PTHR12418">
    <property type="entry name" value="ACYL-COENZYME A THIOESTERASE THEM4"/>
    <property type="match status" value="1"/>
</dbReference>
<dbReference type="PANTHER" id="PTHR12418:SF19">
    <property type="entry name" value="ACYL-COENZYME A THIOESTERASE THEM4"/>
    <property type="match status" value="1"/>
</dbReference>
<dbReference type="Gene3D" id="3.10.129.10">
    <property type="entry name" value="Hotdog Thioesterase"/>
    <property type="match status" value="1"/>
</dbReference>
<keyword evidence="5" id="KW-0963">Cytoplasm</keyword>
<evidence type="ECO:0000313" key="25">
    <source>
        <dbReference type="EMBL" id="RPF42849.1"/>
    </source>
</evidence>
<evidence type="ECO:0000313" key="26">
    <source>
        <dbReference type="Proteomes" id="UP000282654"/>
    </source>
</evidence>
<evidence type="ECO:0000256" key="10">
    <source>
        <dbReference type="ARBA" id="ARBA00023098"/>
    </source>
</evidence>
<dbReference type="InterPro" id="IPR052365">
    <property type="entry name" value="THEM4/THEM5_acyl-CoA_thioest"/>
</dbReference>
<evidence type="ECO:0000256" key="14">
    <source>
        <dbReference type="ARBA" id="ARBA00037002"/>
    </source>
</evidence>
<evidence type="ECO:0000256" key="9">
    <source>
        <dbReference type="ARBA" id="ARBA00022946"/>
    </source>
</evidence>
<dbReference type="Pfam" id="PF03061">
    <property type="entry name" value="4HBT"/>
    <property type="match status" value="1"/>
</dbReference>
<evidence type="ECO:0000256" key="15">
    <source>
        <dbReference type="ARBA" id="ARBA00038456"/>
    </source>
</evidence>
<evidence type="ECO:0000256" key="19">
    <source>
        <dbReference type="ARBA" id="ARBA00047588"/>
    </source>
</evidence>
<dbReference type="GO" id="GO:0005737">
    <property type="term" value="C:cytoplasm"/>
    <property type="evidence" value="ECO:0007669"/>
    <property type="project" value="UniProtKB-SubCell"/>
</dbReference>
<accession>A0A3N5AB71</accession>
<dbReference type="CDD" id="cd03443">
    <property type="entry name" value="PaaI_thioesterase"/>
    <property type="match status" value="1"/>
</dbReference>
<evidence type="ECO:0000256" key="6">
    <source>
        <dbReference type="ARBA" id="ARBA00022703"/>
    </source>
</evidence>
<keyword evidence="11" id="KW-0472">Membrane</keyword>
<dbReference type="AlphaFoldDB" id="A0A3N5AB71"/>
<evidence type="ECO:0000256" key="3">
    <source>
        <dbReference type="ARBA" id="ARBA00004632"/>
    </source>
</evidence>
<feature type="domain" description="Thioesterase" evidence="24">
    <location>
        <begin position="54"/>
        <end position="119"/>
    </location>
</feature>
<dbReference type="GO" id="GO:0016020">
    <property type="term" value="C:membrane"/>
    <property type="evidence" value="ECO:0007669"/>
    <property type="project" value="UniProtKB-SubCell"/>
</dbReference>
<comment type="subcellular location">
    <subcellularLocation>
        <location evidence="3">Cell projection</location>
        <location evidence="3">Ruffle membrane</location>
    </subcellularLocation>
    <subcellularLocation>
        <location evidence="2">Cytoplasm</location>
    </subcellularLocation>
    <subcellularLocation>
        <location evidence="1">Membrane</location>
        <topology evidence="1">Peripheral membrane protein</topology>
    </subcellularLocation>
</comment>
<dbReference type="SUPFAM" id="SSF54637">
    <property type="entry name" value="Thioesterase/thiol ester dehydrase-isomerase"/>
    <property type="match status" value="1"/>
</dbReference>